<keyword evidence="1" id="KW-0812">Transmembrane</keyword>
<keyword evidence="3" id="KW-1185">Reference proteome</keyword>
<feature type="transmembrane region" description="Helical" evidence="1">
    <location>
        <begin position="23"/>
        <end position="46"/>
    </location>
</feature>
<dbReference type="eggNOG" id="arCOG09160">
    <property type="taxonomic scope" value="Archaea"/>
</dbReference>
<evidence type="ECO:0000313" key="2">
    <source>
        <dbReference type="EMBL" id="EMA36469.1"/>
    </source>
</evidence>
<evidence type="ECO:0000313" key="3">
    <source>
        <dbReference type="Proteomes" id="UP000011566"/>
    </source>
</evidence>
<gene>
    <name evidence="2" type="ORF">C447_14466</name>
</gene>
<dbReference type="PATRIC" id="fig|1132509.6.peg.3373"/>
<feature type="transmembrane region" description="Helical" evidence="1">
    <location>
        <begin position="58"/>
        <end position="84"/>
    </location>
</feature>
<dbReference type="Pfam" id="PF24380">
    <property type="entry name" value="DUF7536"/>
    <property type="match status" value="1"/>
</dbReference>
<name>M0LVT6_9EURY</name>
<dbReference type="InterPro" id="IPR055958">
    <property type="entry name" value="DUF7536"/>
</dbReference>
<keyword evidence="1" id="KW-0472">Membrane</keyword>
<accession>M0LVT6</accession>
<dbReference type="AlphaFoldDB" id="M0LVT6"/>
<comment type="caution">
    <text evidence="2">The sequence shown here is derived from an EMBL/GenBank/DDBJ whole genome shotgun (WGS) entry which is preliminary data.</text>
</comment>
<organism evidence="2 3">
    <name type="scientific">Halococcus hamelinensis 100A6</name>
    <dbReference type="NCBI Taxonomy" id="1132509"/>
    <lineage>
        <taxon>Archaea</taxon>
        <taxon>Methanobacteriati</taxon>
        <taxon>Methanobacteriota</taxon>
        <taxon>Stenosarchaea group</taxon>
        <taxon>Halobacteria</taxon>
        <taxon>Halobacteriales</taxon>
        <taxon>Halococcaceae</taxon>
        <taxon>Halococcus</taxon>
    </lineage>
</organism>
<keyword evidence="1" id="KW-1133">Transmembrane helix</keyword>
<reference evidence="2 3" key="1">
    <citation type="journal article" date="2014" name="PLoS Genet.">
        <title>Phylogenetically driven sequencing of extremely halophilic archaea reveals strategies for static and dynamic osmo-response.</title>
        <authorList>
            <person name="Becker E.A."/>
            <person name="Seitzer P.M."/>
            <person name="Tritt A."/>
            <person name="Larsen D."/>
            <person name="Krusor M."/>
            <person name="Yao A.I."/>
            <person name="Wu D."/>
            <person name="Madern D."/>
            <person name="Eisen J.A."/>
            <person name="Darling A.E."/>
            <person name="Facciotti M.T."/>
        </authorList>
    </citation>
    <scope>NUCLEOTIDE SEQUENCE [LARGE SCALE GENOMIC DNA]</scope>
    <source>
        <strain evidence="2 3">100A6</strain>
    </source>
</reference>
<dbReference type="Proteomes" id="UP000011566">
    <property type="component" value="Unassembled WGS sequence"/>
</dbReference>
<protein>
    <submittedName>
        <fullName evidence="2">Uncharacterized protein</fullName>
    </submittedName>
</protein>
<proteinExistence type="predicted"/>
<dbReference type="RefSeq" id="WP_007695131.1">
    <property type="nucleotide sequence ID" value="NZ_AJRK01000001.1"/>
</dbReference>
<sequence>MADTPDRPPTTEFLAALSVARNATVGLAVGVALAVLAYVYRVFALAGPTADTRGSPVLFALLAVTLALAAAAVVAVGLTLVSAYRLAHEQ</sequence>
<evidence type="ECO:0000256" key="1">
    <source>
        <dbReference type="SAM" id="Phobius"/>
    </source>
</evidence>
<dbReference type="EMBL" id="AOMB01000041">
    <property type="protein sequence ID" value="EMA36469.1"/>
    <property type="molecule type" value="Genomic_DNA"/>
</dbReference>